<feature type="transmembrane region" description="Helical" evidence="8">
    <location>
        <begin position="545"/>
        <end position="566"/>
    </location>
</feature>
<dbReference type="NCBIfam" id="TIGR00914">
    <property type="entry name" value="2A0601"/>
    <property type="match status" value="1"/>
</dbReference>
<dbReference type="EMBL" id="JARRAG010000001">
    <property type="protein sequence ID" value="MDG3002338.1"/>
    <property type="molecule type" value="Genomic_DNA"/>
</dbReference>
<dbReference type="Proteomes" id="UP001216907">
    <property type="component" value="Unassembled WGS sequence"/>
</dbReference>
<keyword evidence="3" id="KW-0813">Transport</keyword>
<name>A0ABT6F4H2_9BACT</name>
<dbReference type="PANTHER" id="PTHR32063">
    <property type="match status" value="1"/>
</dbReference>
<feature type="transmembrane region" description="Helical" evidence="8">
    <location>
        <begin position="490"/>
        <end position="514"/>
    </location>
</feature>
<keyword evidence="7 8" id="KW-0472">Membrane</keyword>
<evidence type="ECO:0000256" key="2">
    <source>
        <dbReference type="ARBA" id="ARBA00010942"/>
    </source>
</evidence>
<evidence type="ECO:0000256" key="6">
    <source>
        <dbReference type="ARBA" id="ARBA00022989"/>
    </source>
</evidence>
<dbReference type="PANTHER" id="PTHR32063:SF12">
    <property type="entry name" value="CATION EFFLUX SYSTEM PROTEIN"/>
    <property type="match status" value="1"/>
</dbReference>
<evidence type="ECO:0000256" key="8">
    <source>
        <dbReference type="SAM" id="Phobius"/>
    </source>
</evidence>
<feature type="transmembrane region" description="Helical" evidence="8">
    <location>
        <begin position="381"/>
        <end position="401"/>
    </location>
</feature>
<evidence type="ECO:0000256" key="7">
    <source>
        <dbReference type="ARBA" id="ARBA00023136"/>
    </source>
</evidence>
<dbReference type="Gene3D" id="1.20.1640.10">
    <property type="entry name" value="Multidrug efflux transporter AcrB transmembrane domain"/>
    <property type="match status" value="2"/>
</dbReference>
<keyword evidence="10" id="KW-1185">Reference proteome</keyword>
<gene>
    <name evidence="9" type="ORF">PZE19_00925</name>
</gene>
<dbReference type="PRINTS" id="PR00702">
    <property type="entry name" value="ACRIFLAVINRP"/>
</dbReference>
<evidence type="ECO:0000256" key="5">
    <source>
        <dbReference type="ARBA" id="ARBA00022692"/>
    </source>
</evidence>
<keyword evidence="6 8" id="KW-1133">Transmembrane helix</keyword>
<feature type="transmembrane region" description="Helical" evidence="8">
    <location>
        <begin position="1019"/>
        <end position="1038"/>
    </location>
</feature>
<comment type="similarity">
    <text evidence="2">Belongs to the resistance-nodulation-cell division (RND) (TC 2.A.6) family.</text>
</comment>
<dbReference type="Gene3D" id="3.30.70.1430">
    <property type="entry name" value="Multidrug efflux transporter AcrB pore domain"/>
    <property type="match status" value="2"/>
</dbReference>
<dbReference type="Pfam" id="PF00873">
    <property type="entry name" value="ACR_tran"/>
    <property type="match status" value="1"/>
</dbReference>
<accession>A0ABT6F4H2</accession>
<feature type="transmembrane region" description="Helical" evidence="8">
    <location>
        <begin position="915"/>
        <end position="933"/>
    </location>
</feature>
<feature type="transmembrane region" description="Helical" evidence="8">
    <location>
        <begin position="945"/>
        <end position="966"/>
    </location>
</feature>
<feature type="transmembrane region" description="Helical" evidence="8">
    <location>
        <begin position="458"/>
        <end position="478"/>
    </location>
</feature>
<feature type="transmembrane region" description="Helical" evidence="8">
    <location>
        <begin position="355"/>
        <end position="374"/>
    </location>
</feature>
<dbReference type="Gene3D" id="3.30.70.1320">
    <property type="entry name" value="Multidrug efflux transporter AcrB pore domain like"/>
    <property type="match status" value="1"/>
</dbReference>
<reference evidence="9 10" key="1">
    <citation type="submission" date="2023-03" db="EMBL/GenBank/DDBJ databases">
        <title>Paludisphaera mucosa sp. nov. a novel planctomycete from northern fen.</title>
        <authorList>
            <person name="Ivanova A."/>
        </authorList>
    </citation>
    <scope>NUCLEOTIDE SEQUENCE [LARGE SCALE GENOMIC DNA]</scope>
    <source>
        <strain evidence="9 10">Pla2</strain>
    </source>
</reference>
<proteinExistence type="inferred from homology"/>
<keyword evidence="5 8" id="KW-0812">Transmembrane</keyword>
<feature type="transmembrane region" description="Helical" evidence="8">
    <location>
        <begin position="890"/>
        <end position="909"/>
    </location>
</feature>
<evidence type="ECO:0000313" key="9">
    <source>
        <dbReference type="EMBL" id="MDG3002338.1"/>
    </source>
</evidence>
<comment type="subcellular location">
    <subcellularLocation>
        <location evidence="1">Cell membrane</location>
        <topology evidence="1">Multi-pass membrane protein</topology>
    </subcellularLocation>
</comment>
<dbReference type="SUPFAM" id="SSF82693">
    <property type="entry name" value="Multidrug efflux transporter AcrB pore domain, PN1, PN2, PC1 and PC2 subdomains"/>
    <property type="match status" value="2"/>
</dbReference>
<dbReference type="Gene3D" id="3.30.70.1440">
    <property type="entry name" value="Multidrug efflux transporter AcrB pore domain"/>
    <property type="match status" value="1"/>
</dbReference>
<feature type="transmembrane region" description="Helical" evidence="8">
    <location>
        <begin position="986"/>
        <end position="1007"/>
    </location>
</feature>
<evidence type="ECO:0000313" key="10">
    <source>
        <dbReference type="Proteomes" id="UP001216907"/>
    </source>
</evidence>
<protein>
    <submittedName>
        <fullName evidence="9">CusA/CzcA family heavy metal efflux RND transporter</fullName>
    </submittedName>
</protein>
<dbReference type="InterPro" id="IPR027463">
    <property type="entry name" value="AcrB_DN_DC_subdom"/>
</dbReference>
<evidence type="ECO:0000256" key="4">
    <source>
        <dbReference type="ARBA" id="ARBA00022475"/>
    </source>
</evidence>
<keyword evidence="4" id="KW-1003">Cell membrane</keyword>
<dbReference type="InterPro" id="IPR001036">
    <property type="entry name" value="Acrflvin-R"/>
</dbReference>
<dbReference type="SUPFAM" id="SSF82866">
    <property type="entry name" value="Multidrug efflux transporter AcrB transmembrane domain"/>
    <property type="match status" value="2"/>
</dbReference>
<dbReference type="SUPFAM" id="SSF82714">
    <property type="entry name" value="Multidrug efflux transporter AcrB TolC docking domain, DN and DC subdomains"/>
    <property type="match status" value="2"/>
</dbReference>
<evidence type="ECO:0000256" key="3">
    <source>
        <dbReference type="ARBA" id="ARBA00022448"/>
    </source>
</evidence>
<comment type="caution">
    <text evidence="9">The sequence shown here is derived from an EMBL/GenBank/DDBJ whole genome shotgun (WGS) entry which is preliminary data.</text>
</comment>
<sequence>MVRAIISWSLHNRLIVLLGVAALIAAGVYSALHLDVEAYPDPTPPLVEVITQNPGASPEEMERLVGIPLETALNGMKGLKYLRSTSLAGLNDIKCIFEYGTDYWAARQEVINRISFVGSLPAGVTPSLSPWSPTGEIIRYVLDGDRYTLNQLKAVQDWVLGRALKTVPGVIDVTGFGGTVKQYQILVDPRLLRQYQVSMQQVEDAINGSNAIVGGDVLMLGSQAHNVRAVGLLGKGLDPLDPENAPRALAIEIDKLEDLNKVVVTSRNGEPVYLRQVATTVVGSRPRLGVVGRDGRDDVVEGIVLMRKGEQALPTAEAVRKKFEEIEQEKLLPEGMRIQVFNQRTDLVHVTTHNVLHNLVVGMALVVAVLFVFLGDFASAAIVAIMIPLALLFSITVLYFRHESANLLSIGAVDFGIIVDSSVIIVENIYRHLTAHGSDRSRPLIDRIIDASNEIEHALFYSTTIIVCAFIPLFSMSGPEGALFGPMANTYAFAILGALMLALTLAPVLCSFFFKNKTHEADTIVDRLMKKRYLHNLDRVLNHRFLTMLLMGGLMAATALMIPTLGGEFMPQLEEGNLWIRAILPRTVSLEAAAQMAPKLRAAIAETPEVRGVMSHVGRPDDGTDVTSYFNVEFNVPLRPMEEWRPGMTREKIQVEMAERFKAFAGVNFNFSQLIRDNVEEALSGVKGSNSVKLFGNDIQSLEEAGQRVVNVLDRVPGIEDVGLFHIVGQPNLEIEIDRAACARHGINISDVEDAVQVAIGGRSFSRMVEGEKLYDIVLRLPPALRDDPEVISRIMIDVPGRGDAAGYRVPLAQLAAIHAHKPGASYIYRENNRRYIPIKFSVRGRDLASAIAEAQRKVDDPAGGAKLPRGYSLVWSGEFAQMQQANARLMWIVPLAIGLILILLYMAFNSTKDALLVMANVIAATMGGIWALKLTSTPFSISAAVGFISIFGVAVQDGVLLISYFNQMRGAGLPVREAIMHGAELRVRPVVMTSLTAALGLLPAAMAHSIGSQAQKPLAIVVVGGMLVTLFLTRYLMPVLYSFFPGPRGQRADAEAEMMIEGSHYAEEILKEDDCDPIPEVDDA</sequence>
<dbReference type="RefSeq" id="WP_277858702.1">
    <property type="nucleotide sequence ID" value="NZ_JARRAG010000001.1"/>
</dbReference>
<evidence type="ECO:0000256" key="1">
    <source>
        <dbReference type="ARBA" id="ARBA00004651"/>
    </source>
</evidence>
<organism evidence="9 10">
    <name type="scientific">Paludisphaera mucosa</name>
    <dbReference type="NCBI Taxonomy" id="3030827"/>
    <lineage>
        <taxon>Bacteria</taxon>
        <taxon>Pseudomonadati</taxon>
        <taxon>Planctomycetota</taxon>
        <taxon>Planctomycetia</taxon>
        <taxon>Isosphaerales</taxon>
        <taxon>Isosphaeraceae</taxon>
        <taxon>Paludisphaera</taxon>
    </lineage>
</organism>
<dbReference type="Gene3D" id="3.30.2090.10">
    <property type="entry name" value="Multidrug efflux transporter AcrB TolC docking domain, DN and DC subdomains"/>
    <property type="match status" value="2"/>
</dbReference>
<dbReference type="InterPro" id="IPR004763">
    <property type="entry name" value="CusA-like"/>
</dbReference>